<proteinExistence type="predicted"/>
<accession>A0ABZ2YGI5</accession>
<dbReference type="InterPro" id="IPR038690">
    <property type="entry name" value="NusG_2_sf"/>
</dbReference>
<evidence type="ECO:0000313" key="1">
    <source>
        <dbReference type="EMBL" id="WZL77286.1"/>
    </source>
</evidence>
<dbReference type="EMBL" id="CP121689">
    <property type="protein sequence ID" value="WZL77286.1"/>
    <property type="molecule type" value="Genomic_DNA"/>
</dbReference>
<dbReference type="Proteomes" id="UP001461341">
    <property type="component" value="Chromosome"/>
</dbReference>
<name>A0ABZ2YGI5_9BACT</name>
<dbReference type="RefSeq" id="WP_369019442.1">
    <property type="nucleotide sequence ID" value="NZ_CP121689.1"/>
</dbReference>
<protein>
    <submittedName>
        <fullName evidence="1">NusG domain II-containing protein</fullName>
    </submittedName>
</protein>
<dbReference type="CDD" id="cd09910">
    <property type="entry name" value="NGN-insert_like"/>
    <property type="match status" value="1"/>
</dbReference>
<keyword evidence="2" id="KW-1185">Reference proteome</keyword>
<gene>
    <name evidence="1" type="ORF">QBE54_10785</name>
</gene>
<sequence length="118" mass="13131">MPLFSRENRLLLIAIGIVFLVLFFLKYGYFAGSIQSYVVIIESASGKQVLQVTPELKKELRVSGPLGQTVVQIEEGKVWVASSPCPDKTCMRMGRIPDNGGFIACLPNKVLIYLEKRP</sequence>
<dbReference type="Pfam" id="PF07009">
    <property type="entry name" value="NusG_II"/>
    <property type="match status" value="1"/>
</dbReference>
<dbReference type="Gene3D" id="2.60.320.10">
    <property type="entry name" value="N-utilization substance G protein NusG, insert domain"/>
    <property type="match status" value="1"/>
</dbReference>
<organism evidence="1 2">
    <name type="scientific">Thermatribacter velox</name>
    <dbReference type="NCBI Taxonomy" id="3039681"/>
    <lineage>
        <taxon>Bacteria</taxon>
        <taxon>Pseudomonadati</taxon>
        <taxon>Atribacterota</taxon>
        <taxon>Atribacteria</taxon>
        <taxon>Atribacterales</taxon>
        <taxon>Thermatribacteraceae</taxon>
        <taxon>Thermatribacter</taxon>
    </lineage>
</organism>
<evidence type="ECO:0000313" key="2">
    <source>
        <dbReference type="Proteomes" id="UP001461341"/>
    </source>
</evidence>
<reference evidence="1 2" key="1">
    <citation type="submission" date="2023-03" db="EMBL/GenBank/DDBJ databases">
        <title>Novel Species.</title>
        <authorList>
            <person name="Ma S."/>
        </authorList>
    </citation>
    <scope>NUCLEOTIDE SEQUENCE [LARGE SCALE GENOMIC DNA]</scope>
    <source>
        <strain evidence="1 2">B11</strain>
    </source>
</reference>